<dbReference type="GO" id="GO:0005634">
    <property type="term" value="C:nucleus"/>
    <property type="evidence" value="ECO:0007669"/>
    <property type="project" value="UniProtKB-SubCell"/>
</dbReference>
<comment type="caution">
    <text evidence="9">The sequence shown here is derived from an EMBL/GenBank/DDBJ whole genome shotgun (WGS) entry which is preliminary data.</text>
</comment>
<dbReference type="PROSITE" id="PS50966">
    <property type="entry name" value="ZF_SWIM"/>
    <property type="match status" value="1"/>
</dbReference>
<proteinExistence type="inferred from homology"/>
<keyword evidence="6" id="KW-0539">Nucleus</keyword>
<feature type="compositionally biased region" description="Low complexity" evidence="7">
    <location>
        <begin position="740"/>
        <end position="749"/>
    </location>
</feature>
<keyword evidence="2 6" id="KW-0479">Metal-binding</keyword>
<dbReference type="SMART" id="SM00575">
    <property type="entry name" value="ZnF_PMZ"/>
    <property type="match status" value="1"/>
</dbReference>
<gene>
    <name evidence="9" type="ORF">OLEA9_A000339</name>
</gene>
<evidence type="ECO:0000259" key="8">
    <source>
        <dbReference type="PROSITE" id="PS50966"/>
    </source>
</evidence>
<organism evidence="9 10">
    <name type="scientific">Olea europaea subsp. europaea</name>
    <dbReference type="NCBI Taxonomy" id="158383"/>
    <lineage>
        <taxon>Eukaryota</taxon>
        <taxon>Viridiplantae</taxon>
        <taxon>Streptophyta</taxon>
        <taxon>Embryophyta</taxon>
        <taxon>Tracheophyta</taxon>
        <taxon>Spermatophyta</taxon>
        <taxon>Magnoliopsida</taxon>
        <taxon>eudicotyledons</taxon>
        <taxon>Gunneridae</taxon>
        <taxon>Pentapetalae</taxon>
        <taxon>asterids</taxon>
        <taxon>lamiids</taxon>
        <taxon>Lamiales</taxon>
        <taxon>Oleaceae</taxon>
        <taxon>Oleeae</taxon>
        <taxon>Olea</taxon>
    </lineage>
</organism>
<evidence type="ECO:0000313" key="9">
    <source>
        <dbReference type="EMBL" id="CAA3031407.1"/>
    </source>
</evidence>
<comment type="subcellular location">
    <subcellularLocation>
        <location evidence="6">Nucleus</location>
    </subcellularLocation>
</comment>
<dbReference type="InterPro" id="IPR007527">
    <property type="entry name" value="Znf_SWIM"/>
</dbReference>
<evidence type="ECO:0000313" key="10">
    <source>
        <dbReference type="Proteomes" id="UP000594638"/>
    </source>
</evidence>
<dbReference type="AlphaFoldDB" id="A0A8S0VFY7"/>
<dbReference type="Gramene" id="OE9A000339T1">
    <property type="protein sequence ID" value="OE9A000339C1"/>
    <property type="gene ID" value="OE9A000339"/>
</dbReference>
<comment type="function">
    <text evidence="6">Putative transcription activator involved in regulating light control of development.</text>
</comment>
<evidence type="ECO:0000256" key="4">
    <source>
        <dbReference type="ARBA" id="ARBA00022833"/>
    </source>
</evidence>
<feature type="region of interest" description="Disordered" evidence="7">
    <location>
        <begin position="681"/>
        <end position="750"/>
    </location>
</feature>
<dbReference type="Pfam" id="PF03101">
    <property type="entry name" value="FAR1"/>
    <property type="match status" value="1"/>
</dbReference>
<feature type="region of interest" description="Disordered" evidence="7">
    <location>
        <begin position="88"/>
        <end position="107"/>
    </location>
</feature>
<evidence type="ECO:0000256" key="1">
    <source>
        <dbReference type="ARBA" id="ARBA00005889"/>
    </source>
</evidence>
<comment type="similarity">
    <text evidence="1 6">Belongs to the FHY3/FAR1 family.</text>
</comment>
<dbReference type="InterPro" id="IPR018289">
    <property type="entry name" value="MULE_transposase_dom"/>
</dbReference>
<dbReference type="Pfam" id="PF10551">
    <property type="entry name" value="MULE"/>
    <property type="match status" value="1"/>
</dbReference>
<dbReference type="InterPro" id="IPR006564">
    <property type="entry name" value="Znf_PMZ"/>
</dbReference>
<accession>A0A8S0VFY7</accession>
<evidence type="ECO:0000256" key="3">
    <source>
        <dbReference type="ARBA" id="ARBA00022771"/>
    </source>
</evidence>
<dbReference type="InterPro" id="IPR004330">
    <property type="entry name" value="FAR1_DNA_bnd_dom"/>
</dbReference>
<dbReference type="OrthoDB" id="747268at2759"/>
<keyword evidence="3 5" id="KW-0863">Zinc-finger</keyword>
<dbReference type="Proteomes" id="UP000594638">
    <property type="component" value="Unassembled WGS sequence"/>
</dbReference>
<dbReference type="Pfam" id="PF04434">
    <property type="entry name" value="SWIM"/>
    <property type="match status" value="1"/>
</dbReference>
<evidence type="ECO:0000256" key="2">
    <source>
        <dbReference type="ARBA" id="ARBA00022723"/>
    </source>
</evidence>
<evidence type="ECO:0000256" key="6">
    <source>
        <dbReference type="RuleBase" id="RU367018"/>
    </source>
</evidence>
<dbReference type="GO" id="GO:0008270">
    <property type="term" value="F:zinc ion binding"/>
    <property type="evidence" value="ECO:0007669"/>
    <property type="project" value="UniProtKB-UniRule"/>
</dbReference>
<reference evidence="9 10" key="1">
    <citation type="submission" date="2019-12" db="EMBL/GenBank/DDBJ databases">
        <authorList>
            <person name="Alioto T."/>
            <person name="Alioto T."/>
            <person name="Gomez Garrido J."/>
        </authorList>
    </citation>
    <scope>NUCLEOTIDE SEQUENCE [LARGE SCALE GENOMIC DNA]</scope>
</reference>
<feature type="compositionally biased region" description="Polar residues" evidence="7">
    <location>
        <begin position="681"/>
        <end position="694"/>
    </location>
</feature>
<feature type="compositionally biased region" description="Basic and acidic residues" evidence="7">
    <location>
        <begin position="717"/>
        <end position="732"/>
    </location>
</feature>
<protein>
    <recommendedName>
        <fullName evidence="6">Protein FAR1-RELATED SEQUENCE</fullName>
    </recommendedName>
</protein>
<feature type="compositionally biased region" description="Polar residues" evidence="7">
    <location>
        <begin position="91"/>
        <end position="107"/>
    </location>
</feature>
<feature type="domain" description="SWIM-type" evidence="8">
    <location>
        <begin position="542"/>
        <end position="578"/>
    </location>
</feature>
<sequence>MESGNENGFMESDNEIVSDNINVADNDTLRGDGEIVPEVGMTFKDEKELFDFYKQYAYAIGFPVRKRNSKKGDDGTVRFVTFTCSREGRRSSNTNSALRPQPTSQTDCKARISASADCNGTWRINTVNLQHNHKTSPSKSRLFRCNRELSANVKRKLEMNDIAGIPLHKSFNSAVVEVGGYENMTCIEKDCRNYIEQVRRLRLGEGDATALQSYFSQMQARCSGFYFAMDLDDESRLKNVFWADNRCRQAYMEFGDVVTFDTTYLTNKYDMPFAPFVGVNHHGQSTLLGCGLLSNENTSTFVWLFRTWLQCMHDQPPCAIITDQDKAMQNAIEIVFPNTRHRWCLWHIMKKLPEKFGYHIDKSSIFSTIHRLVYDSQVVDEFEKGWRAMIDEFELHDNDWLFGLYENRGRWVPCFLKTTFWAGMSTTQRSESINAFFDGYVHSKTSLKQFVEQYERALRNKVEKEFQADFKSYSQMVPCATSFEMEKQFQLVYTISKFKEVQDEFVGKIYRDVASEVEGLDGVKYEVRESVVYLEGRKKKTFLVSFRRDTSEVMCSCHLFEFRGIVCRHAITVLDRNDLTRMPEKYILRRWRRDVGRAHTRVAVNYAGLVSTPEQLRYDDMCQAFSEVADLAANDEGRARAIMDWIKCQATELRTSRSSGGSNVLPQQNFQGATQCIGSQNTTGVSVLNPNLSNRKGAPKKLRKKGSLESISKKASSKSDKGKRLRDRRTDMEETAPEVQQSQQLQHSQPTPFSYSQLLLGDFESQVCTQPSVASPNVVFNSQGASFANSHLPHPEVAVTGTSQMAYNYVQVQGSDSFLIATHLPSLSNVLPITHPRRSFHNDARISDDK</sequence>
<evidence type="ECO:0000256" key="5">
    <source>
        <dbReference type="PROSITE-ProRule" id="PRU00325"/>
    </source>
</evidence>
<dbReference type="PANTHER" id="PTHR31669">
    <property type="entry name" value="PROTEIN FAR1-RELATED SEQUENCE 10-RELATED"/>
    <property type="match status" value="1"/>
</dbReference>
<dbReference type="PANTHER" id="PTHR31669:SF283">
    <property type="entry name" value="PROTEIN FAR1-RELATED SEQUENCE"/>
    <property type="match status" value="1"/>
</dbReference>
<keyword evidence="10" id="KW-1185">Reference proteome</keyword>
<keyword evidence="4 6" id="KW-0862">Zinc</keyword>
<dbReference type="InterPro" id="IPR031052">
    <property type="entry name" value="FHY3/FAR1"/>
</dbReference>
<evidence type="ECO:0000256" key="7">
    <source>
        <dbReference type="SAM" id="MobiDB-lite"/>
    </source>
</evidence>
<dbReference type="EMBL" id="CACTIH010009447">
    <property type="protein sequence ID" value="CAA3031407.1"/>
    <property type="molecule type" value="Genomic_DNA"/>
</dbReference>
<name>A0A8S0VFY7_OLEEU</name>
<dbReference type="GO" id="GO:0006355">
    <property type="term" value="P:regulation of DNA-templated transcription"/>
    <property type="evidence" value="ECO:0007669"/>
    <property type="project" value="UniProtKB-UniRule"/>
</dbReference>